<comment type="caution">
    <text evidence="1">The sequence shown here is derived from an EMBL/GenBank/DDBJ whole genome shotgun (WGS) entry which is preliminary data.</text>
</comment>
<sequence>MHRHDWRELPASVRAAVREHCGDVVDTRTPDAGRNSHFAATLHLATGGTVFCKGVRVDSNAARTHRREAHVNRAIHTAFAPRLLWRIETDGWLMLGFEHVTGRHPSLTPGSADLPVIAETLSSLARDLTPNPVDDIPSLSHKWARAKPWHRLRDDPAPGLDEWTRARLNRFAALEPVAAELVTGHTLTHTDVHELNLLVDDRSAHLVDWAWAHHAAAWVDTAFLLIRLIQHGHTPAEAESWATTVDSWRAAPSAVDAFAIQIYGMWEHLRHTDPRPIREAPTRAARRWAMHRSGE</sequence>
<organism evidence="1 2">
    <name type="scientific">Actinophytocola gossypii</name>
    <dbReference type="NCBI Taxonomy" id="2812003"/>
    <lineage>
        <taxon>Bacteria</taxon>
        <taxon>Bacillati</taxon>
        <taxon>Actinomycetota</taxon>
        <taxon>Actinomycetes</taxon>
        <taxon>Pseudonocardiales</taxon>
        <taxon>Pseudonocardiaceae</taxon>
    </lineage>
</organism>
<gene>
    <name evidence="1" type="ORF">JT362_31645</name>
</gene>
<dbReference type="Gene3D" id="1.10.510.10">
    <property type="entry name" value="Transferase(Phosphotransferase) domain 1"/>
    <property type="match status" value="1"/>
</dbReference>
<accession>A0ABT2JIH7</accession>
<dbReference type="InterPro" id="IPR011009">
    <property type="entry name" value="Kinase-like_dom_sf"/>
</dbReference>
<proteinExistence type="predicted"/>
<dbReference type="SUPFAM" id="SSF56112">
    <property type="entry name" value="Protein kinase-like (PK-like)"/>
    <property type="match status" value="1"/>
</dbReference>
<name>A0ABT2JIH7_9PSEU</name>
<keyword evidence="2" id="KW-1185">Reference proteome</keyword>
<evidence type="ECO:0000313" key="1">
    <source>
        <dbReference type="EMBL" id="MCT2587682.1"/>
    </source>
</evidence>
<dbReference type="RefSeq" id="WP_260195594.1">
    <property type="nucleotide sequence ID" value="NZ_JAFFZE010000027.1"/>
</dbReference>
<protein>
    <recommendedName>
        <fullName evidence="3">Aminoglycoside phosphotransferase domain-containing protein</fullName>
    </recommendedName>
</protein>
<evidence type="ECO:0000313" key="2">
    <source>
        <dbReference type="Proteomes" id="UP001156441"/>
    </source>
</evidence>
<reference evidence="1 2" key="1">
    <citation type="submission" date="2021-02" db="EMBL/GenBank/DDBJ databases">
        <title>Actinophytocola xerophila sp. nov., isolated from soil of cotton cropping field.</title>
        <authorList>
            <person name="Huang R."/>
            <person name="Chen X."/>
            <person name="Ge X."/>
            <person name="Liu W."/>
        </authorList>
    </citation>
    <scope>NUCLEOTIDE SEQUENCE [LARGE SCALE GENOMIC DNA]</scope>
    <source>
        <strain evidence="1 2">S1-96</strain>
    </source>
</reference>
<evidence type="ECO:0008006" key="3">
    <source>
        <dbReference type="Google" id="ProtNLM"/>
    </source>
</evidence>
<dbReference type="EMBL" id="JAFFZE010000027">
    <property type="protein sequence ID" value="MCT2587682.1"/>
    <property type="molecule type" value="Genomic_DNA"/>
</dbReference>
<dbReference type="Proteomes" id="UP001156441">
    <property type="component" value="Unassembled WGS sequence"/>
</dbReference>